<name>A0ABQ2DVU0_9MICC</name>
<dbReference type="Pfam" id="PF01149">
    <property type="entry name" value="Fapy_DNA_glyco"/>
    <property type="match status" value="1"/>
</dbReference>
<evidence type="ECO:0000259" key="15">
    <source>
        <dbReference type="PROSITE" id="PS51066"/>
    </source>
</evidence>
<dbReference type="InterPro" id="IPR010979">
    <property type="entry name" value="Ribosomal_uS13-like_H2TH"/>
</dbReference>
<evidence type="ECO:0000256" key="1">
    <source>
        <dbReference type="ARBA" id="ARBA00001947"/>
    </source>
</evidence>
<dbReference type="EC" id="4.2.99.18" evidence="3"/>
<dbReference type="SMART" id="SM01232">
    <property type="entry name" value="H2TH"/>
    <property type="match status" value="1"/>
</dbReference>
<dbReference type="InterPro" id="IPR010663">
    <property type="entry name" value="Znf_FPG/IleRS"/>
</dbReference>
<dbReference type="CDD" id="cd08970">
    <property type="entry name" value="AcNei1_N"/>
    <property type="match status" value="1"/>
</dbReference>
<keyword evidence="13" id="KW-0326">Glycosidase</keyword>
<keyword evidence="5" id="KW-0227">DNA damage</keyword>
<evidence type="ECO:0000259" key="16">
    <source>
        <dbReference type="PROSITE" id="PS51068"/>
    </source>
</evidence>
<dbReference type="GeneID" id="303306034"/>
<keyword evidence="18" id="KW-1185">Reference proteome</keyword>
<dbReference type="EMBL" id="BMKX01000015">
    <property type="protein sequence ID" value="GGJ74694.1"/>
    <property type="molecule type" value="Genomic_DNA"/>
</dbReference>
<proteinExistence type="inferred from homology"/>
<evidence type="ECO:0000256" key="9">
    <source>
        <dbReference type="ARBA" id="ARBA00023125"/>
    </source>
</evidence>
<evidence type="ECO:0000256" key="2">
    <source>
        <dbReference type="ARBA" id="ARBA00009409"/>
    </source>
</evidence>
<evidence type="ECO:0000256" key="11">
    <source>
        <dbReference type="ARBA" id="ARBA00023239"/>
    </source>
</evidence>
<dbReference type="Gene3D" id="1.10.8.50">
    <property type="match status" value="1"/>
</dbReference>
<dbReference type="RefSeq" id="WP_096254619.1">
    <property type="nucleotide sequence ID" value="NZ_BMKX01000015.1"/>
</dbReference>
<accession>A0ABQ2DVU0</accession>
<evidence type="ECO:0000256" key="12">
    <source>
        <dbReference type="ARBA" id="ARBA00023268"/>
    </source>
</evidence>
<dbReference type="InterPro" id="IPR035937">
    <property type="entry name" value="FPG_N"/>
</dbReference>
<dbReference type="PANTHER" id="PTHR42697">
    <property type="entry name" value="ENDONUCLEASE 8"/>
    <property type="match status" value="1"/>
</dbReference>
<dbReference type="SUPFAM" id="SSF46946">
    <property type="entry name" value="S13-like H2TH domain"/>
    <property type="match status" value="1"/>
</dbReference>
<evidence type="ECO:0000256" key="5">
    <source>
        <dbReference type="ARBA" id="ARBA00022763"/>
    </source>
</evidence>
<reference evidence="18" key="1">
    <citation type="journal article" date="2019" name="Int. J. Syst. Evol. Microbiol.">
        <title>The Global Catalogue of Microorganisms (GCM) 10K type strain sequencing project: providing services to taxonomists for standard genome sequencing and annotation.</title>
        <authorList>
            <consortium name="The Broad Institute Genomics Platform"/>
            <consortium name="The Broad Institute Genome Sequencing Center for Infectious Disease"/>
            <person name="Wu L."/>
            <person name="Ma J."/>
        </authorList>
    </citation>
    <scope>NUCLEOTIDE SEQUENCE [LARGE SCALE GENOMIC DNA]</scope>
    <source>
        <strain evidence="18">CGMCC 1.3685</strain>
    </source>
</reference>
<dbReference type="Proteomes" id="UP000606115">
    <property type="component" value="Unassembled WGS sequence"/>
</dbReference>
<dbReference type="PROSITE" id="PS51068">
    <property type="entry name" value="FPG_CAT"/>
    <property type="match status" value="1"/>
</dbReference>
<organism evidence="17 18">
    <name type="scientific">Glutamicibacter ardleyensis</name>
    <dbReference type="NCBI Taxonomy" id="225894"/>
    <lineage>
        <taxon>Bacteria</taxon>
        <taxon>Bacillati</taxon>
        <taxon>Actinomycetota</taxon>
        <taxon>Actinomycetes</taxon>
        <taxon>Micrococcales</taxon>
        <taxon>Micrococcaceae</taxon>
        <taxon>Glutamicibacter</taxon>
    </lineage>
</organism>
<dbReference type="InterPro" id="IPR012319">
    <property type="entry name" value="FPG_cat"/>
</dbReference>
<sequence>MPEGHSLHRLARQFDDVFGGQTVQITSPQGRFVADAERISGNELEHAFAKGKQLFCRFSNDLYLRVHLGLYGAFEFGGDDKFIGASSIGAPRRIGEREGNMQEPGEYSGPPEPVGAVRARIVSEHGWADLRGPTACEVLDYEQVQAKLDKLGPDPLVGAAARFQAAKGQVRAGEDLELLELGRKEFRANLARTSTAIGVVLMNQDFISGVGNIYRAEALFRNRISPDLPANQLSGRSANKLWWDIVAIMEDGVRDGKIITTRVEDRDPLGVVWPDNAYYVYQRQGMGCRRCTGTVSLAEVAGRKLYWCPRCQKLPRKKALQVGV</sequence>
<keyword evidence="7" id="KW-0378">Hydrolase</keyword>
<dbReference type="Pfam" id="PF06831">
    <property type="entry name" value="H2TH"/>
    <property type="match status" value="1"/>
</dbReference>
<keyword evidence="12" id="KW-0511">Multifunctional enzyme</keyword>
<evidence type="ECO:0000256" key="14">
    <source>
        <dbReference type="PROSITE-ProRule" id="PRU00391"/>
    </source>
</evidence>
<evidence type="ECO:0000313" key="18">
    <source>
        <dbReference type="Proteomes" id="UP000606115"/>
    </source>
</evidence>
<evidence type="ECO:0000313" key="17">
    <source>
        <dbReference type="EMBL" id="GGJ74694.1"/>
    </source>
</evidence>
<evidence type="ECO:0000256" key="10">
    <source>
        <dbReference type="ARBA" id="ARBA00023204"/>
    </source>
</evidence>
<dbReference type="PROSITE" id="PS51066">
    <property type="entry name" value="ZF_FPG_2"/>
    <property type="match status" value="1"/>
</dbReference>
<dbReference type="SUPFAM" id="SSF57716">
    <property type="entry name" value="Glucocorticoid receptor-like (DNA-binding domain)"/>
    <property type="match status" value="1"/>
</dbReference>
<keyword evidence="9" id="KW-0238">DNA-binding</keyword>
<evidence type="ECO:0000256" key="8">
    <source>
        <dbReference type="ARBA" id="ARBA00022833"/>
    </source>
</evidence>
<evidence type="ECO:0000256" key="13">
    <source>
        <dbReference type="ARBA" id="ARBA00023295"/>
    </source>
</evidence>
<dbReference type="SUPFAM" id="SSF81624">
    <property type="entry name" value="N-terminal domain of MutM-like DNA repair proteins"/>
    <property type="match status" value="1"/>
</dbReference>
<comment type="caution">
    <text evidence="17">The sequence shown here is derived from an EMBL/GenBank/DDBJ whole genome shotgun (WGS) entry which is preliminary data.</text>
</comment>
<dbReference type="Gene3D" id="3.20.190.10">
    <property type="entry name" value="MutM-like, N-terminal"/>
    <property type="match status" value="1"/>
</dbReference>
<comment type="similarity">
    <text evidence="2">Belongs to the FPG family.</text>
</comment>
<dbReference type="InterPro" id="IPR000214">
    <property type="entry name" value="Znf_DNA_glyclase/AP_lyase"/>
</dbReference>
<evidence type="ECO:0000256" key="7">
    <source>
        <dbReference type="ARBA" id="ARBA00022801"/>
    </source>
</evidence>
<dbReference type="PANTHER" id="PTHR42697:SF1">
    <property type="entry name" value="ENDONUCLEASE 8"/>
    <property type="match status" value="1"/>
</dbReference>
<keyword evidence="10" id="KW-0234">DNA repair</keyword>
<evidence type="ECO:0000256" key="3">
    <source>
        <dbReference type="ARBA" id="ARBA00012720"/>
    </source>
</evidence>
<dbReference type="SMART" id="SM00898">
    <property type="entry name" value="Fapy_DNA_glyco"/>
    <property type="match status" value="1"/>
</dbReference>
<evidence type="ECO:0000256" key="4">
    <source>
        <dbReference type="ARBA" id="ARBA00022723"/>
    </source>
</evidence>
<comment type="cofactor">
    <cofactor evidence="1">
        <name>Zn(2+)</name>
        <dbReference type="ChEBI" id="CHEBI:29105"/>
    </cofactor>
</comment>
<keyword evidence="8" id="KW-0862">Zinc</keyword>
<keyword evidence="11" id="KW-0456">Lyase</keyword>
<dbReference type="InterPro" id="IPR015886">
    <property type="entry name" value="H2TH_FPG"/>
</dbReference>
<feature type="domain" description="FPG-type" evidence="15">
    <location>
        <begin position="279"/>
        <end position="313"/>
    </location>
</feature>
<dbReference type="Pfam" id="PF06827">
    <property type="entry name" value="zf-FPG_IleRS"/>
    <property type="match status" value="1"/>
</dbReference>
<keyword evidence="4" id="KW-0479">Metal-binding</keyword>
<gene>
    <name evidence="17" type="ORF">GCM10007173_37130</name>
</gene>
<keyword evidence="6 14" id="KW-0863">Zinc-finger</keyword>
<protein>
    <recommendedName>
        <fullName evidence="3">DNA-(apurinic or apyrimidinic site) lyase</fullName>
        <ecNumber evidence="3">4.2.99.18</ecNumber>
    </recommendedName>
</protein>
<feature type="domain" description="Formamidopyrimidine-DNA glycosylase catalytic" evidence="16">
    <location>
        <begin position="2"/>
        <end position="89"/>
    </location>
</feature>
<evidence type="ECO:0000256" key="6">
    <source>
        <dbReference type="ARBA" id="ARBA00022771"/>
    </source>
</evidence>